<evidence type="ECO:0000259" key="14">
    <source>
        <dbReference type="PROSITE" id="PS50885"/>
    </source>
</evidence>
<evidence type="ECO:0000256" key="2">
    <source>
        <dbReference type="ARBA" id="ARBA00004236"/>
    </source>
</evidence>
<evidence type="ECO:0000256" key="6">
    <source>
        <dbReference type="ARBA" id="ARBA00022692"/>
    </source>
</evidence>
<comment type="caution">
    <text evidence="15">The sequence shown here is derived from an EMBL/GenBank/DDBJ whole genome shotgun (WGS) entry which is preliminary data.</text>
</comment>
<dbReference type="CDD" id="cd00082">
    <property type="entry name" value="HisKA"/>
    <property type="match status" value="1"/>
</dbReference>
<evidence type="ECO:0000256" key="9">
    <source>
        <dbReference type="ARBA" id="ARBA00023012"/>
    </source>
</evidence>
<dbReference type="Gene3D" id="6.10.340.10">
    <property type="match status" value="1"/>
</dbReference>
<keyword evidence="16" id="KW-1185">Reference proteome</keyword>
<dbReference type="InterPro" id="IPR036890">
    <property type="entry name" value="HATPase_C_sf"/>
</dbReference>
<accession>A0A7W8VFA4</accession>
<dbReference type="AlphaFoldDB" id="A0A7W8VFA4"/>
<dbReference type="PANTHER" id="PTHR45436:SF16">
    <property type="entry name" value="HISTIDINE KINASE"/>
    <property type="match status" value="1"/>
</dbReference>
<dbReference type="Gene3D" id="3.30.565.10">
    <property type="entry name" value="Histidine kinase-like ATPase, C-terminal domain"/>
    <property type="match status" value="1"/>
</dbReference>
<name>A0A7W8VFA4_9ACTN</name>
<evidence type="ECO:0000256" key="11">
    <source>
        <dbReference type="SAM" id="MobiDB-lite"/>
    </source>
</evidence>
<evidence type="ECO:0000256" key="5">
    <source>
        <dbReference type="ARBA" id="ARBA00022679"/>
    </source>
</evidence>
<dbReference type="EMBL" id="JACHDB010000001">
    <property type="protein sequence ID" value="MBB5433913.1"/>
    <property type="molecule type" value="Genomic_DNA"/>
</dbReference>
<feature type="transmembrane region" description="Helical" evidence="12">
    <location>
        <begin position="21"/>
        <end position="42"/>
    </location>
</feature>
<keyword evidence="7 15" id="KW-0418">Kinase</keyword>
<keyword evidence="6 12" id="KW-0812">Transmembrane</keyword>
<dbReference type="InterPro" id="IPR003660">
    <property type="entry name" value="HAMP_dom"/>
</dbReference>
<dbReference type="SMART" id="SM00304">
    <property type="entry name" value="HAMP"/>
    <property type="match status" value="1"/>
</dbReference>
<dbReference type="InterPro" id="IPR050428">
    <property type="entry name" value="TCS_sensor_his_kinase"/>
</dbReference>
<evidence type="ECO:0000313" key="15">
    <source>
        <dbReference type="EMBL" id="MBB5433913.1"/>
    </source>
</evidence>
<dbReference type="InterPro" id="IPR005467">
    <property type="entry name" value="His_kinase_dom"/>
</dbReference>
<feature type="domain" description="Histidine kinase" evidence="13">
    <location>
        <begin position="191"/>
        <end position="403"/>
    </location>
</feature>
<dbReference type="Pfam" id="PF02518">
    <property type="entry name" value="HATPase_c"/>
    <property type="match status" value="1"/>
</dbReference>
<keyword evidence="4" id="KW-0597">Phosphoprotein</keyword>
<dbReference type="Gene3D" id="1.10.287.130">
    <property type="match status" value="1"/>
</dbReference>
<dbReference type="PANTHER" id="PTHR45436">
    <property type="entry name" value="SENSOR HISTIDINE KINASE YKOH"/>
    <property type="match status" value="1"/>
</dbReference>
<dbReference type="PROSITE" id="PS50109">
    <property type="entry name" value="HIS_KIN"/>
    <property type="match status" value="1"/>
</dbReference>
<evidence type="ECO:0000256" key="7">
    <source>
        <dbReference type="ARBA" id="ARBA00022777"/>
    </source>
</evidence>
<protein>
    <recommendedName>
        <fullName evidence="3">histidine kinase</fullName>
        <ecNumber evidence="3">2.7.13.3</ecNumber>
    </recommendedName>
</protein>
<keyword evidence="9" id="KW-0902">Two-component regulatory system</keyword>
<evidence type="ECO:0000256" key="8">
    <source>
        <dbReference type="ARBA" id="ARBA00022989"/>
    </source>
</evidence>
<dbReference type="GO" id="GO:0005886">
    <property type="term" value="C:plasma membrane"/>
    <property type="evidence" value="ECO:0007669"/>
    <property type="project" value="UniProtKB-SubCell"/>
</dbReference>
<dbReference type="PROSITE" id="PS50885">
    <property type="entry name" value="HAMP"/>
    <property type="match status" value="1"/>
</dbReference>
<feature type="domain" description="HAMP" evidence="14">
    <location>
        <begin position="130"/>
        <end position="183"/>
    </location>
</feature>
<feature type="region of interest" description="Disordered" evidence="11">
    <location>
        <begin position="404"/>
        <end position="423"/>
    </location>
</feature>
<dbReference type="Pfam" id="PF00512">
    <property type="entry name" value="HisKA"/>
    <property type="match status" value="1"/>
</dbReference>
<dbReference type="RefSeq" id="WP_184394080.1">
    <property type="nucleotide sequence ID" value="NZ_BAAAJD010000135.1"/>
</dbReference>
<proteinExistence type="predicted"/>
<dbReference type="CDD" id="cd06225">
    <property type="entry name" value="HAMP"/>
    <property type="match status" value="1"/>
</dbReference>
<feature type="compositionally biased region" description="Low complexity" evidence="11">
    <location>
        <begin position="413"/>
        <end position="423"/>
    </location>
</feature>
<dbReference type="SUPFAM" id="SSF55874">
    <property type="entry name" value="ATPase domain of HSP90 chaperone/DNA topoisomerase II/histidine kinase"/>
    <property type="match status" value="1"/>
</dbReference>
<feature type="transmembrane region" description="Helical" evidence="12">
    <location>
        <begin position="106"/>
        <end position="129"/>
    </location>
</feature>
<dbReference type="SUPFAM" id="SSF158472">
    <property type="entry name" value="HAMP domain-like"/>
    <property type="match status" value="1"/>
</dbReference>
<dbReference type="InterPro" id="IPR036097">
    <property type="entry name" value="HisK_dim/P_sf"/>
</dbReference>
<dbReference type="PRINTS" id="PR00344">
    <property type="entry name" value="BCTRLSENSOR"/>
</dbReference>
<dbReference type="SUPFAM" id="SSF47384">
    <property type="entry name" value="Homodimeric domain of signal transducing histidine kinase"/>
    <property type="match status" value="1"/>
</dbReference>
<dbReference type="InterPro" id="IPR003661">
    <property type="entry name" value="HisK_dim/P_dom"/>
</dbReference>
<dbReference type="GO" id="GO:0000155">
    <property type="term" value="F:phosphorelay sensor kinase activity"/>
    <property type="evidence" value="ECO:0007669"/>
    <property type="project" value="InterPro"/>
</dbReference>
<dbReference type="CDD" id="cd00075">
    <property type="entry name" value="HATPase"/>
    <property type="match status" value="1"/>
</dbReference>
<evidence type="ECO:0000256" key="12">
    <source>
        <dbReference type="SAM" id="Phobius"/>
    </source>
</evidence>
<organism evidence="15 16">
    <name type="scientific">Nocardiopsis composta</name>
    <dbReference type="NCBI Taxonomy" id="157465"/>
    <lineage>
        <taxon>Bacteria</taxon>
        <taxon>Bacillati</taxon>
        <taxon>Actinomycetota</taxon>
        <taxon>Actinomycetes</taxon>
        <taxon>Streptosporangiales</taxon>
        <taxon>Nocardiopsidaceae</taxon>
        <taxon>Nocardiopsis</taxon>
    </lineage>
</organism>
<evidence type="ECO:0000256" key="10">
    <source>
        <dbReference type="ARBA" id="ARBA00023136"/>
    </source>
</evidence>
<dbReference type="EC" id="2.7.13.3" evidence="3"/>
<comment type="subcellular location">
    <subcellularLocation>
        <location evidence="2">Cell membrane</location>
    </subcellularLocation>
</comment>
<evidence type="ECO:0000313" key="16">
    <source>
        <dbReference type="Proteomes" id="UP000572635"/>
    </source>
</evidence>
<dbReference type="InterPro" id="IPR003594">
    <property type="entry name" value="HATPase_dom"/>
</dbReference>
<sequence length="423" mass="44419">MASRIRALLSGAALTVRTRLALVYAGVFLAAGVLLLALNYAIVSSGLIDHSTVITTVPLDASSTDVHSFKPAEPVRPTTGAGEAEPLAAELALSVQDYRAAVLRDLLLRSGAGLVAVTVLAAFAGWLVAGRLLRRLHRVTETARRLSERDLDRRLALTGPADEFRELGDTFDGMLERLQHAFESQRRFVANASHELRTPLAVQRAAVEIPLAQGRVPAELEPNLRRVLESAEQSERLIAGLLLLARSDRGVEAAEPVDLAGPARRVVAAHRGAAAERGVRLRASAHSAVVGGDRVLLEHLVRNLVDNAVRYNTADGSVRVETAAEDGAAVVRVSNTGPEVADADRLFEPFHRGARGRERGAEDGSGLGLSIVSSIAAAHGGTASAAPREGGGLVVSVRLPLHAPGREDPAAPQPAGARPAAGV</sequence>
<dbReference type="Proteomes" id="UP000572635">
    <property type="component" value="Unassembled WGS sequence"/>
</dbReference>
<evidence type="ECO:0000259" key="13">
    <source>
        <dbReference type="PROSITE" id="PS50109"/>
    </source>
</evidence>
<dbReference type="SMART" id="SM00387">
    <property type="entry name" value="HATPase_c"/>
    <property type="match status" value="1"/>
</dbReference>
<keyword evidence="5" id="KW-0808">Transferase</keyword>
<gene>
    <name evidence="15" type="ORF">HDA36_003997</name>
</gene>
<keyword evidence="8 12" id="KW-1133">Transmembrane helix</keyword>
<dbReference type="Pfam" id="PF00672">
    <property type="entry name" value="HAMP"/>
    <property type="match status" value="1"/>
</dbReference>
<evidence type="ECO:0000256" key="3">
    <source>
        <dbReference type="ARBA" id="ARBA00012438"/>
    </source>
</evidence>
<dbReference type="SMART" id="SM00388">
    <property type="entry name" value="HisKA"/>
    <property type="match status" value="1"/>
</dbReference>
<evidence type="ECO:0000256" key="4">
    <source>
        <dbReference type="ARBA" id="ARBA00022553"/>
    </source>
</evidence>
<reference evidence="15 16" key="1">
    <citation type="submission" date="2020-08" db="EMBL/GenBank/DDBJ databases">
        <title>Sequencing the genomes of 1000 actinobacteria strains.</title>
        <authorList>
            <person name="Klenk H.-P."/>
        </authorList>
    </citation>
    <scope>NUCLEOTIDE SEQUENCE [LARGE SCALE GENOMIC DNA]</scope>
    <source>
        <strain evidence="15 16">DSM 44551</strain>
    </source>
</reference>
<evidence type="ECO:0000256" key="1">
    <source>
        <dbReference type="ARBA" id="ARBA00000085"/>
    </source>
</evidence>
<dbReference type="InterPro" id="IPR004358">
    <property type="entry name" value="Sig_transdc_His_kin-like_C"/>
</dbReference>
<keyword evidence="10 12" id="KW-0472">Membrane</keyword>
<comment type="catalytic activity">
    <reaction evidence="1">
        <text>ATP + protein L-histidine = ADP + protein N-phospho-L-histidine.</text>
        <dbReference type="EC" id="2.7.13.3"/>
    </reaction>
</comment>